<gene>
    <name evidence="5" type="ORF">POJ06DRAFT_218382</name>
</gene>
<dbReference type="PROSITE" id="PS00058">
    <property type="entry name" value="DNA_MISMATCH_REPAIR_1"/>
    <property type="match status" value="1"/>
</dbReference>
<dbReference type="Gene3D" id="3.30.230.10">
    <property type="match status" value="1"/>
</dbReference>
<reference evidence="5" key="1">
    <citation type="submission" date="2023-03" db="EMBL/GenBank/DDBJ databases">
        <title>Near-Complete genome sequence of Lipomyces tetrasporous NRRL Y-64009, an oleaginous yeast capable of growing on lignocellulosic hydrolysates.</title>
        <authorList>
            <consortium name="Lawrence Berkeley National Laboratory"/>
            <person name="Jagtap S.S."/>
            <person name="Liu J.-J."/>
            <person name="Walukiewicz H.E."/>
            <person name="Pangilinan J."/>
            <person name="Lipzen A."/>
            <person name="Ahrendt S."/>
            <person name="Koriabine M."/>
            <person name="Cobaugh K."/>
            <person name="Salamov A."/>
            <person name="Yoshinaga Y."/>
            <person name="Ng V."/>
            <person name="Daum C."/>
            <person name="Grigoriev I.V."/>
            <person name="Slininger P.J."/>
            <person name="Dien B.S."/>
            <person name="Jin Y.-S."/>
            <person name="Rao C.V."/>
        </authorList>
    </citation>
    <scope>NUCLEOTIDE SEQUENCE</scope>
    <source>
        <strain evidence="5">NRRL Y-64009</strain>
    </source>
</reference>
<dbReference type="PANTHER" id="PTHR10073:SF41">
    <property type="entry name" value="MISMATCH REPAIR PROTEIN, PUTATIVE (AFU_ORTHOLOGUE AFUA_8G05820)-RELATED"/>
    <property type="match status" value="1"/>
</dbReference>
<dbReference type="InterPro" id="IPR002099">
    <property type="entry name" value="MutL/Mlh/PMS"/>
</dbReference>
<dbReference type="Proteomes" id="UP001217417">
    <property type="component" value="Unassembled WGS sequence"/>
</dbReference>
<dbReference type="PANTHER" id="PTHR10073">
    <property type="entry name" value="DNA MISMATCH REPAIR PROTEIN MLH, PMS, MUTL"/>
    <property type="match status" value="1"/>
</dbReference>
<evidence type="ECO:0000313" key="6">
    <source>
        <dbReference type="Proteomes" id="UP001217417"/>
    </source>
</evidence>
<comment type="similarity">
    <text evidence="1">Belongs to the DNA mismatch repair MutL/HexB family.</text>
</comment>
<dbReference type="SUPFAM" id="SSF55874">
    <property type="entry name" value="ATPase domain of HSP90 chaperone/DNA topoisomerase II/histidine kinase"/>
    <property type="match status" value="1"/>
</dbReference>
<protein>
    <recommendedName>
        <fullName evidence="4">DNA mismatch repair protein S5 domain-containing protein</fullName>
    </recommendedName>
</protein>
<proteinExistence type="inferred from homology"/>
<dbReference type="InterPro" id="IPR013507">
    <property type="entry name" value="DNA_mismatch_S5_2-like"/>
</dbReference>
<evidence type="ECO:0000256" key="3">
    <source>
        <dbReference type="SAM" id="MobiDB-lite"/>
    </source>
</evidence>
<comment type="caution">
    <text evidence="5">The sequence shown here is derived from an EMBL/GenBank/DDBJ whole genome shotgun (WGS) entry which is preliminary data.</text>
</comment>
<dbReference type="InterPro" id="IPR014762">
    <property type="entry name" value="DNA_mismatch_repair_CS"/>
</dbReference>
<feature type="compositionally biased region" description="Acidic residues" evidence="3">
    <location>
        <begin position="645"/>
        <end position="655"/>
    </location>
</feature>
<feature type="compositionally biased region" description="Low complexity" evidence="3">
    <location>
        <begin position="663"/>
        <end position="672"/>
    </location>
</feature>
<feature type="compositionally biased region" description="Polar residues" evidence="3">
    <location>
        <begin position="510"/>
        <end position="542"/>
    </location>
</feature>
<keyword evidence="6" id="KW-1185">Reference proteome</keyword>
<dbReference type="AlphaFoldDB" id="A0AAD7QVV5"/>
<dbReference type="Gene3D" id="3.30.565.10">
    <property type="entry name" value="Histidine kinase-like ATPase, C-terminal domain"/>
    <property type="match status" value="1"/>
</dbReference>
<sequence length="798" mass="88788">MSIAVLPPSTVRTLVSAQVLLTPESIIKELVDNALDAGATSIFVEIDDTTVSYLCVRDNGSGVPHGEDRELMCLRHATSKIESFDDLQTRKVETLGFRGEALASLAEISGKLEVTTRTKGDIVAERWNVSKNGARFDTRHASQTQGTTITAHALFQSIPVRKQTYIKDSKKALVSISKLLRAIAMLRRGLRITFKVRRPISVPSVFTGEKTLEQGIRACLGKAAVSQSVFIREAFDDGWVIEAVLPKCDNTTQTLPMSSKKDFKQVLYAVDGRPLNISLPTAKKISKLTKKYLRSTWRELVLCNITTPEGRTSYDVNVEPGKDDILFYDENSLLAKWTQILETTYPEELRESRGDDCAVADTLAEQEMDGAAGNFELYMRRNGPQECVHPDVRNDGVVDSQNVDGDAEIEHVPNEDPIVESSIGNGINVTWMSSAMHDDTSIIRELVDEDIEQEDEQQGAAAEENTDDEEEDYRQDINLHNPWVIAKMNRIQKPTADCGRGEVRSRHSPRNSTSISLEISPPQNEISQSRATSGNPDKTATPQECGGLVYMTPMTGDHTRNVSSDTITTSPIKRTLFSTVLSPSNTSVTQPSSPIETSPPRKVQALTNQPTSQPNCRLAAVPKKRSFFQMTNLDQFMGRGNNGDLNDDAEEEQSDDGGRRRSVPSLRPSSRSADQSFQVSKKKNQSVQLSTVPLEFIPPGEETYPYLIRLGYNGATDMTDILDSDASLVMLANTQEQLRGSMDPYWLREAENLIRCWDDASLKRLVLSIAEKCDDKELKHLIIRMDLFRGDDEWMVFA</sequence>
<dbReference type="GO" id="GO:0032389">
    <property type="term" value="C:MutLalpha complex"/>
    <property type="evidence" value="ECO:0007669"/>
    <property type="project" value="TreeGrafter"/>
</dbReference>
<feature type="compositionally biased region" description="Polar residues" evidence="3">
    <location>
        <begin position="582"/>
        <end position="596"/>
    </location>
</feature>
<organism evidence="5 6">
    <name type="scientific">Lipomyces tetrasporus</name>
    <dbReference type="NCBI Taxonomy" id="54092"/>
    <lineage>
        <taxon>Eukaryota</taxon>
        <taxon>Fungi</taxon>
        <taxon>Dikarya</taxon>
        <taxon>Ascomycota</taxon>
        <taxon>Saccharomycotina</taxon>
        <taxon>Lipomycetes</taxon>
        <taxon>Lipomycetales</taxon>
        <taxon>Lipomycetaceae</taxon>
        <taxon>Lipomyces</taxon>
    </lineage>
</organism>
<dbReference type="GO" id="GO:0140664">
    <property type="term" value="F:ATP-dependent DNA damage sensor activity"/>
    <property type="evidence" value="ECO:0007669"/>
    <property type="project" value="InterPro"/>
</dbReference>
<dbReference type="SMART" id="SM01340">
    <property type="entry name" value="DNA_mis_repair"/>
    <property type="match status" value="1"/>
</dbReference>
<dbReference type="InterPro" id="IPR038973">
    <property type="entry name" value="MutL/Mlh/Pms-like"/>
</dbReference>
<evidence type="ECO:0000256" key="1">
    <source>
        <dbReference type="ARBA" id="ARBA00006082"/>
    </source>
</evidence>
<feature type="compositionally biased region" description="Polar residues" evidence="3">
    <location>
        <begin position="673"/>
        <end position="684"/>
    </location>
</feature>
<keyword evidence="2" id="KW-0227">DNA damage</keyword>
<dbReference type="NCBIfam" id="TIGR00585">
    <property type="entry name" value="mutl"/>
    <property type="match status" value="1"/>
</dbReference>
<dbReference type="GO" id="GO:0061982">
    <property type="term" value="P:meiosis I cell cycle process"/>
    <property type="evidence" value="ECO:0007669"/>
    <property type="project" value="UniProtKB-ARBA"/>
</dbReference>
<feature type="region of interest" description="Disordered" evidence="3">
    <location>
        <begin position="488"/>
        <end position="543"/>
    </location>
</feature>
<feature type="region of interest" description="Disordered" evidence="3">
    <location>
        <begin position="635"/>
        <end position="684"/>
    </location>
</feature>
<name>A0AAD7QVV5_9ASCO</name>
<feature type="region of interest" description="Disordered" evidence="3">
    <location>
        <begin position="452"/>
        <end position="472"/>
    </location>
</feature>
<dbReference type="InterPro" id="IPR020568">
    <property type="entry name" value="Ribosomal_Su5_D2-typ_SF"/>
</dbReference>
<dbReference type="EMBL" id="JARPMG010000002">
    <property type="protein sequence ID" value="KAJ8102470.1"/>
    <property type="molecule type" value="Genomic_DNA"/>
</dbReference>
<dbReference type="RefSeq" id="XP_056045920.1">
    <property type="nucleotide sequence ID" value="XM_056185572.1"/>
</dbReference>
<dbReference type="GeneID" id="80880738"/>
<dbReference type="GO" id="GO:0006298">
    <property type="term" value="P:mismatch repair"/>
    <property type="evidence" value="ECO:0007669"/>
    <property type="project" value="InterPro"/>
</dbReference>
<dbReference type="Pfam" id="PF13589">
    <property type="entry name" value="HATPase_c_3"/>
    <property type="match status" value="1"/>
</dbReference>
<evidence type="ECO:0000313" key="5">
    <source>
        <dbReference type="EMBL" id="KAJ8102470.1"/>
    </source>
</evidence>
<dbReference type="InterPro" id="IPR036890">
    <property type="entry name" value="HATPase_C_sf"/>
</dbReference>
<evidence type="ECO:0000259" key="4">
    <source>
        <dbReference type="SMART" id="SM01340"/>
    </source>
</evidence>
<dbReference type="GO" id="GO:0005524">
    <property type="term" value="F:ATP binding"/>
    <property type="evidence" value="ECO:0007669"/>
    <property type="project" value="InterPro"/>
</dbReference>
<feature type="compositionally biased region" description="Polar residues" evidence="3">
    <location>
        <begin position="605"/>
        <end position="615"/>
    </location>
</feature>
<dbReference type="InterPro" id="IPR014721">
    <property type="entry name" value="Ribsml_uS5_D2-typ_fold_subgr"/>
</dbReference>
<evidence type="ECO:0000256" key="2">
    <source>
        <dbReference type="ARBA" id="ARBA00022763"/>
    </source>
</evidence>
<dbReference type="GO" id="GO:0030983">
    <property type="term" value="F:mismatched DNA binding"/>
    <property type="evidence" value="ECO:0007669"/>
    <property type="project" value="InterPro"/>
</dbReference>
<accession>A0AAD7QVV5</accession>
<dbReference type="SUPFAM" id="SSF54211">
    <property type="entry name" value="Ribosomal protein S5 domain 2-like"/>
    <property type="match status" value="1"/>
</dbReference>
<dbReference type="FunFam" id="3.30.565.10:FF:000017">
    <property type="entry name" value="PMS1 homolog 1, mismatch repair system component"/>
    <property type="match status" value="1"/>
</dbReference>
<feature type="region of interest" description="Disordered" evidence="3">
    <location>
        <begin position="582"/>
        <end position="615"/>
    </location>
</feature>
<feature type="domain" description="DNA mismatch repair protein S5" evidence="4">
    <location>
        <begin position="216"/>
        <end position="346"/>
    </location>
</feature>
<dbReference type="GO" id="GO:0016887">
    <property type="term" value="F:ATP hydrolysis activity"/>
    <property type="evidence" value="ECO:0007669"/>
    <property type="project" value="InterPro"/>
</dbReference>